<sequence length="327" mass="34437">MTTRRATLLALGATLARPAMGAEPAYPSRPVRIVVPFPPGNLSDLIARVLAEEMQARHGVQVVVDNRAGATGAIGIQAVTRSESDGHTLLLSSNSPLAVNPAITPNLPFDVTRDLVPASLIGWTSFLICVPPDFPARTLAEAVAWMRANPGKFIAANPGTGTAGHLMTEMFARLTGARMEQLPYRGSAQALLDLSQNRVQFMIDAMSSSLPQVQGGRVKALAVLQGRRSALAPDIPAMPEASVPEVAEFESFGWAGLLAPAGTPAAATGYWTRTLNALLRDPGFVRRLAAQNVEAAPPGGAEKLAELLAGDLARWTRLAREANISGS</sequence>
<dbReference type="Gene3D" id="3.40.190.150">
    <property type="entry name" value="Bordetella uptake gene, domain 1"/>
    <property type="match status" value="1"/>
</dbReference>
<comment type="caution">
    <text evidence="3">The sequence shown here is derived from an EMBL/GenBank/DDBJ whole genome shotgun (WGS) entry which is preliminary data.</text>
</comment>
<evidence type="ECO:0000256" key="1">
    <source>
        <dbReference type="ARBA" id="ARBA00006987"/>
    </source>
</evidence>
<evidence type="ECO:0008006" key="5">
    <source>
        <dbReference type="Google" id="ProtNLM"/>
    </source>
</evidence>
<organism evidence="3 4">
    <name type="scientific">Paracraurococcus ruber</name>
    <dbReference type="NCBI Taxonomy" id="77675"/>
    <lineage>
        <taxon>Bacteria</taxon>
        <taxon>Pseudomonadati</taxon>
        <taxon>Pseudomonadota</taxon>
        <taxon>Alphaproteobacteria</taxon>
        <taxon>Acetobacterales</taxon>
        <taxon>Roseomonadaceae</taxon>
        <taxon>Paracraurococcus</taxon>
    </lineage>
</organism>
<reference evidence="3 4" key="1">
    <citation type="journal article" date="2020" name="Microorganisms">
        <title>Osmotic Adaptation and Compatible Solute Biosynthesis of Phototrophic Bacteria as Revealed from Genome Analyses.</title>
        <authorList>
            <person name="Imhoff J.F."/>
            <person name="Rahn T."/>
            <person name="Kunzel S."/>
            <person name="Keller A."/>
            <person name="Neulinger S.C."/>
        </authorList>
    </citation>
    <scope>NUCLEOTIDE SEQUENCE [LARGE SCALE GENOMIC DNA]</scope>
    <source>
        <strain evidence="3 4">DSM 15382</strain>
    </source>
</reference>
<dbReference type="Pfam" id="PF03401">
    <property type="entry name" value="TctC"/>
    <property type="match status" value="1"/>
</dbReference>
<dbReference type="InterPro" id="IPR005064">
    <property type="entry name" value="BUG"/>
</dbReference>
<dbReference type="Gene3D" id="3.40.190.10">
    <property type="entry name" value="Periplasmic binding protein-like II"/>
    <property type="match status" value="1"/>
</dbReference>
<protein>
    <recommendedName>
        <fullName evidence="5">Tripartite-type tricarboxylate transporter, receptor component TctC</fullName>
    </recommendedName>
</protein>
<feature type="signal peptide" evidence="2">
    <location>
        <begin position="1"/>
        <end position="21"/>
    </location>
</feature>
<feature type="chain" id="PRO_5046542636" description="Tripartite-type tricarboxylate transporter, receptor component TctC" evidence="2">
    <location>
        <begin position="22"/>
        <end position="327"/>
    </location>
</feature>
<dbReference type="EMBL" id="NRSG01000012">
    <property type="protein sequence ID" value="MBK1657232.1"/>
    <property type="molecule type" value="Genomic_DNA"/>
</dbReference>
<keyword evidence="2" id="KW-0732">Signal</keyword>
<dbReference type="Proteomes" id="UP000697995">
    <property type="component" value="Unassembled WGS sequence"/>
</dbReference>
<evidence type="ECO:0000313" key="4">
    <source>
        <dbReference type="Proteomes" id="UP000697995"/>
    </source>
</evidence>
<proteinExistence type="inferred from homology"/>
<dbReference type="PANTHER" id="PTHR42928">
    <property type="entry name" value="TRICARBOXYLATE-BINDING PROTEIN"/>
    <property type="match status" value="1"/>
</dbReference>
<dbReference type="RefSeq" id="WP_133218820.1">
    <property type="nucleotide sequence ID" value="NZ_NRSG01000012.1"/>
</dbReference>
<dbReference type="PIRSF" id="PIRSF017082">
    <property type="entry name" value="YflP"/>
    <property type="match status" value="1"/>
</dbReference>
<name>A0ABS1CSH6_9PROT</name>
<gene>
    <name evidence="3" type="ORF">CKO45_03185</name>
</gene>
<dbReference type="CDD" id="cd07012">
    <property type="entry name" value="PBP2_Bug_TTT"/>
    <property type="match status" value="1"/>
</dbReference>
<keyword evidence="4" id="KW-1185">Reference proteome</keyword>
<dbReference type="PANTHER" id="PTHR42928:SF5">
    <property type="entry name" value="BLR1237 PROTEIN"/>
    <property type="match status" value="1"/>
</dbReference>
<evidence type="ECO:0000256" key="2">
    <source>
        <dbReference type="SAM" id="SignalP"/>
    </source>
</evidence>
<dbReference type="InterPro" id="IPR042100">
    <property type="entry name" value="Bug_dom1"/>
</dbReference>
<comment type="similarity">
    <text evidence="1">Belongs to the UPF0065 (bug) family.</text>
</comment>
<evidence type="ECO:0000313" key="3">
    <source>
        <dbReference type="EMBL" id="MBK1657232.1"/>
    </source>
</evidence>
<dbReference type="SUPFAM" id="SSF53850">
    <property type="entry name" value="Periplasmic binding protein-like II"/>
    <property type="match status" value="1"/>
</dbReference>
<accession>A0ABS1CSH6</accession>